<dbReference type="Pfam" id="PF00046">
    <property type="entry name" value="Homeodomain"/>
    <property type="match status" value="1"/>
</dbReference>
<dbReference type="InterPro" id="IPR001356">
    <property type="entry name" value="HD"/>
</dbReference>
<dbReference type="GO" id="GO:0005634">
    <property type="term" value="C:nucleus"/>
    <property type="evidence" value="ECO:0007669"/>
    <property type="project" value="UniProtKB-SubCell"/>
</dbReference>
<name>A0A915NEF4_9BILA</name>
<reference evidence="6" key="1">
    <citation type="submission" date="2022-11" db="UniProtKB">
        <authorList>
            <consortium name="WormBaseParasite"/>
        </authorList>
    </citation>
    <scope>IDENTIFICATION</scope>
</reference>
<dbReference type="Proteomes" id="UP000887560">
    <property type="component" value="Unplaced"/>
</dbReference>
<evidence type="ECO:0000256" key="2">
    <source>
        <dbReference type="PROSITE-ProRule" id="PRU00108"/>
    </source>
</evidence>
<dbReference type="AlphaFoldDB" id="A0A915NEF4"/>
<dbReference type="SMART" id="SM00389">
    <property type="entry name" value="HOX"/>
    <property type="match status" value="1"/>
</dbReference>
<comment type="subcellular location">
    <subcellularLocation>
        <location evidence="1 2 3">Nucleus</location>
    </subcellularLocation>
</comment>
<dbReference type="WBParaSite" id="scf7180000417671.g1602">
    <property type="protein sequence ID" value="scf7180000417671.g1602"/>
    <property type="gene ID" value="scf7180000417671.g1602"/>
</dbReference>
<dbReference type="PROSITE" id="PS50071">
    <property type="entry name" value="HOMEOBOX_2"/>
    <property type="match status" value="1"/>
</dbReference>
<keyword evidence="2 3" id="KW-0238">DNA-binding</keyword>
<dbReference type="PANTHER" id="PTHR24329">
    <property type="entry name" value="HOMEOBOX PROTEIN ARISTALESS"/>
    <property type="match status" value="1"/>
</dbReference>
<accession>A0A915NEF4</accession>
<dbReference type="PANTHER" id="PTHR24329:SF340">
    <property type="entry name" value="ARISTALESS RELATED HOMEOBOX"/>
    <property type="match status" value="1"/>
</dbReference>
<protein>
    <submittedName>
        <fullName evidence="6">Homeobox domain-containing protein</fullName>
    </submittedName>
</protein>
<keyword evidence="5" id="KW-1185">Reference proteome</keyword>
<keyword evidence="2 3" id="KW-0371">Homeobox</keyword>
<evidence type="ECO:0000313" key="5">
    <source>
        <dbReference type="Proteomes" id="UP000887560"/>
    </source>
</evidence>
<dbReference type="InterPro" id="IPR050649">
    <property type="entry name" value="Paired_Homeobox_TFs"/>
</dbReference>
<dbReference type="GO" id="GO:0000977">
    <property type="term" value="F:RNA polymerase II transcription regulatory region sequence-specific DNA binding"/>
    <property type="evidence" value="ECO:0007669"/>
    <property type="project" value="TreeGrafter"/>
</dbReference>
<evidence type="ECO:0000259" key="4">
    <source>
        <dbReference type="PROSITE" id="PS50071"/>
    </source>
</evidence>
<dbReference type="GO" id="GO:0000981">
    <property type="term" value="F:DNA-binding transcription factor activity, RNA polymerase II-specific"/>
    <property type="evidence" value="ECO:0007669"/>
    <property type="project" value="TreeGrafter"/>
</dbReference>
<keyword evidence="2 3" id="KW-0539">Nucleus</keyword>
<evidence type="ECO:0000313" key="6">
    <source>
        <dbReference type="WBParaSite" id="scf7180000417671.g1602"/>
    </source>
</evidence>
<sequence length="153" mass="17618">MLYVFKDVYVLKEESSKSERNSTLVELKSYGWRQCRLTTTSDTVGGHGTFIHYDEGIVNERMVQATLTTTSSSATSATSSSVFPLSGFSHLSSINPNERRKQRRIRTTFSSAQLQQLECSFAETHYPDIYMREELALRIELTEARDFIFQFYE</sequence>
<feature type="DNA-binding region" description="Homeobox" evidence="2">
    <location>
        <begin position="102"/>
        <end position="146"/>
    </location>
</feature>
<dbReference type="CDD" id="cd00086">
    <property type="entry name" value="homeodomain"/>
    <property type="match status" value="1"/>
</dbReference>
<dbReference type="SUPFAM" id="SSF46689">
    <property type="entry name" value="Homeodomain-like"/>
    <property type="match status" value="1"/>
</dbReference>
<evidence type="ECO:0000256" key="1">
    <source>
        <dbReference type="ARBA" id="ARBA00004123"/>
    </source>
</evidence>
<evidence type="ECO:0000256" key="3">
    <source>
        <dbReference type="RuleBase" id="RU000682"/>
    </source>
</evidence>
<feature type="domain" description="Homeobox" evidence="4">
    <location>
        <begin position="100"/>
        <end position="145"/>
    </location>
</feature>
<organism evidence="5 6">
    <name type="scientific">Meloidogyne floridensis</name>
    <dbReference type="NCBI Taxonomy" id="298350"/>
    <lineage>
        <taxon>Eukaryota</taxon>
        <taxon>Metazoa</taxon>
        <taxon>Ecdysozoa</taxon>
        <taxon>Nematoda</taxon>
        <taxon>Chromadorea</taxon>
        <taxon>Rhabditida</taxon>
        <taxon>Tylenchina</taxon>
        <taxon>Tylenchomorpha</taxon>
        <taxon>Tylenchoidea</taxon>
        <taxon>Meloidogynidae</taxon>
        <taxon>Meloidogyninae</taxon>
        <taxon>Meloidogyne</taxon>
    </lineage>
</organism>
<dbReference type="InterPro" id="IPR009057">
    <property type="entry name" value="Homeodomain-like_sf"/>
</dbReference>
<dbReference type="Gene3D" id="1.10.10.60">
    <property type="entry name" value="Homeodomain-like"/>
    <property type="match status" value="1"/>
</dbReference>
<proteinExistence type="predicted"/>